<organism evidence="1 2">
    <name type="scientific">Burkholderia vietnamiensis</name>
    <dbReference type="NCBI Taxonomy" id="60552"/>
    <lineage>
        <taxon>Bacteria</taxon>
        <taxon>Pseudomonadati</taxon>
        <taxon>Pseudomonadota</taxon>
        <taxon>Betaproteobacteria</taxon>
        <taxon>Burkholderiales</taxon>
        <taxon>Burkholderiaceae</taxon>
        <taxon>Burkholderia</taxon>
        <taxon>Burkholderia cepacia complex</taxon>
    </lineage>
</organism>
<evidence type="ECO:0000313" key="2">
    <source>
        <dbReference type="Proteomes" id="UP001171620"/>
    </source>
</evidence>
<evidence type="ECO:0000313" key="1">
    <source>
        <dbReference type="EMBL" id="MDN7798744.1"/>
    </source>
</evidence>
<dbReference type="Proteomes" id="UP001171620">
    <property type="component" value="Unassembled WGS sequence"/>
</dbReference>
<dbReference type="EMBL" id="JAUJRV010000034">
    <property type="protein sequence ID" value="MDN7798744.1"/>
    <property type="molecule type" value="Genomic_DNA"/>
</dbReference>
<name>A0AAW7TAU9_BURVI</name>
<protein>
    <submittedName>
        <fullName evidence="1">Uncharacterized protein</fullName>
    </submittedName>
</protein>
<comment type="caution">
    <text evidence="1">The sequence shown here is derived from an EMBL/GenBank/DDBJ whole genome shotgun (WGS) entry which is preliminary data.</text>
</comment>
<gene>
    <name evidence="1" type="ORF">QZM33_27785</name>
</gene>
<accession>A0AAW7TAU9</accession>
<reference evidence="1" key="1">
    <citation type="submission" date="2023-07" db="EMBL/GenBank/DDBJ databases">
        <title>A collection of bacterial strains from the Burkholderia cepacia Research Laboratory and Repository.</title>
        <authorList>
            <person name="Lipuma J."/>
            <person name="Spilker T."/>
            <person name="Caverly L."/>
        </authorList>
    </citation>
    <scope>NUCLEOTIDE SEQUENCE</scope>
    <source>
        <strain evidence="1">AU44268</strain>
    </source>
</reference>
<dbReference type="RefSeq" id="WP_176000073.1">
    <property type="nucleotide sequence ID" value="NZ_CADFEY010000003.1"/>
</dbReference>
<sequence length="140" mass="15691">MLRAECVFSAVCNMGFPYAYLMRPISLPENRRAHAGSNSAIAMQQHTDAIRTAQNICFFIRVSNDVEIKRLAFLRCVAFLAYRQIAVFAGVAENLRFIYGDGSRRFRTAVAASRPIAPAIRIAHAARRSLIGRSRRYAPV</sequence>
<proteinExistence type="predicted"/>
<dbReference type="AlphaFoldDB" id="A0AAW7TAU9"/>